<comment type="caution">
    <text evidence="1">The sequence shown here is derived from an EMBL/GenBank/DDBJ whole genome shotgun (WGS) entry which is preliminary data.</text>
</comment>
<dbReference type="AlphaFoldDB" id="A0A9P3GYX2"/>
<keyword evidence="2" id="KW-1185">Reference proteome</keyword>
<organism evidence="1 2">
    <name type="scientific">Phanerochaete sordida</name>
    <dbReference type="NCBI Taxonomy" id="48140"/>
    <lineage>
        <taxon>Eukaryota</taxon>
        <taxon>Fungi</taxon>
        <taxon>Dikarya</taxon>
        <taxon>Basidiomycota</taxon>
        <taxon>Agaricomycotina</taxon>
        <taxon>Agaricomycetes</taxon>
        <taxon>Polyporales</taxon>
        <taxon>Phanerochaetaceae</taxon>
        <taxon>Phanerochaete</taxon>
    </lineage>
</organism>
<accession>A0A9P3GYX2</accession>
<reference evidence="1 2" key="1">
    <citation type="submission" date="2021-08" db="EMBL/GenBank/DDBJ databases">
        <title>Draft Genome Sequence of Phanerochaete sordida strain YK-624.</title>
        <authorList>
            <person name="Mori T."/>
            <person name="Dohra H."/>
            <person name="Suzuki T."/>
            <person name="Kawagishi H."/>
            <person name="Hirai H."/>
        </authorList>
    </citation>
    <scope>NUCLEOTIDE SEQUENCE [LARGE SCALE GENOMIC DNA]</scope>
    <source>
        <strain evidence="1 2">YK-624</strain>
    </source>
</reference>
<dbReference type="Proteomes" id="UP000703269">
    <property type="component" value="Unassembled WGS sequence"/>
</dbReference>
<dbReference type="EMBL" id="BPQB01000208">
    <property type="protein sequence ID" value="GJF00820.1"/>
    <property type="molecule type" value="Genomic_DNA"/>
</dbReference>
<evidence type="ECO:0000313" key="2">
    <source>
        <dbReference type="Proteomes" id="UP000703269"/>
    </source>
</evidence>
<evidence type="ECO:0000313" key="1">
    <source>
        <dbReference type="EMBL" id="GJF00820.1"/>
    </source>
</evidence>
<gene>
    <name evidence="1" type="ORF">PsYK624_171220</name>
</gene>
<sequence length="82" mass="9128">MPHVLQRPRHSPGVAFSPSCPTFPRLRCAAVPRRSFACVHAHAVRSLLCVVRCAASRFEHAARRERDVRPRGGCRPRCTAAL</sequence>
<proteinExistence type="predicted"/>
<name>A0A9P3GYX2_9APHY</name>
<protein>
    <submittedName>
        <fullName evidence="1">Uncharacterized protein</fullName>
    </submittedName>
</protein>